<comment type="catalytic activity">
    <reaction evidence="1">
        <text>Release of an N-terminal aspartate or glutamate from a peptide, with a preference for aspartate.</text>
        <dbReference type="EC" id="3.4.11.21"/>
    </reaction>
</comment>
<dbReference type="SUPFAM" id="SSF101821">
    <property type="entry name" value="Aminopeptidase/glucanase lid domain"/>
    <property type="match status" value="1"/>
</dbReference>
<keyword evidence="9 11" id="KW-0862">Zinc</keyword>
<dbReference type="GO" id="GO:0008237">
    <property type="term" value="F:metallopeptidase activity"/>
    <property type="evidence" value="ECO:0007669"/>
    <property type="project" value="UniProtKB-KW"/>
</dbReference>
<dbReference type="Gene3D" id="3.40.630.10">
    <property type="entry name" value="Zn peptidases"/>
    <property type="match status" value="1"/>
</dbReference>
<dbReference type="GO" id="GO:0000324">
    <property type="term" value="C:fungal-type vacuole"/>
    <property type="evidence" value="ECO:0007669"/>
    <property type="project" value="TreeGrafter"/>
</dbReference>
<evidence type="ECO:0000313" key="12">
    <source>
        <dbReference type="EMBL" id="KAF9549666.1"/>
    </source>
</evidence>
<dbReference type="EMBL" id="JAAAXW010000017">
    <property type="protein sequence ID" value="KAF9549666.1"/>
    <property type="molecule type" value="Genomic_DNA"/>
</dbReference>
<keyword evidence="8 11" id="KW-0378">Hydrolase</keyword>
<evidence type="ECO:0000256" key="8">
    <source>
        <dbReference type="ARBA" id="ARBA00022801"/>
    </source>
</evidence>
<comment type="similarity">
    <text evidence="3 11">Belongs to the peptidase M18 family.</text>
</comment>
<comment type="caution">
    <text evidence="12">The sequence shown here is derived from an EMBL/GenBank/DDBJ whole genome shotgun (WGS) entry which is preliminary data.</text>
</comment>
<dbReference type="InterPro" id="IPR023358">
    <property type="entry name" value="Peptidase_M18_dom2"/>
</dbReference>
<dbReference type="GO" id="GO:0004177">
    <property type="term" value="F:aminopeptidase activity"/>
    <property type="evidence" value="ECO:0007669"/>
    <property type="project" value="UniProtKB-KW"/>
</dbReference>
<dbReference type="Proteomes" id="UP000723463">
    <property type="component" value="Unassembled WGS sequence"/>
</dbReference>
<evidence type="ECO:0000256" key="2">
    <source>
        <dbReference type="ARBA" id="ARBA00001947"/>
    </source>
</evidence>
<keyword evidence="13" id="KW-1185">Reference proteome</keyword>
<organism evidence="12 13">
    <name type="scientific">Mortierella hygrophila</name>
    <dbReference type="NCBI Taxonomy" id="979708"/>
    <lineage>
        <taxon>Eukaryota</taxon>
        <taxon>Fungi</taxon>
        <taxon>Fungi incertae sedis</taxon>
        <taxon>Mucoromycota</taxon>
        <taxon>Mortierellomycotina</taxon>
        <taxon>Mortierellomycetes</taxon>
        <taxon>Mortierellales</taxon>
        <taxon>Mortierellaceae</taxon>
        <taxon>Mortierella</taxon>
    </lineage>
</organism>
<protein>
    <recommendedName>
        <fullName evidence="4">aspartyl aminopeptidase</fullName>
        <ecNumber evidence="4">3.4.11.21</ecNumber>
    </recommendedName>
</protein>
<reference evidence="12" key="1">
    <citation type="journal article" date="2020" name="Fungal Divers.">
        <title>Resolving the Mortierellaceae phylogeny through synthesis of multi-gene phylogenetics and phylogenomics.</title>
        <authorList>
            <person name="Vandepol N."/>
            <person name="Liber J."/>
            <person name="Desiro A."/>
            <person name="Na H."/>
            <person name="Kennedy M."/>
            <person name="Barry K."/>
            <person name="Grigoriev I.V."/>
            <person name="Miller A.N."/>
            <person name="O'Donnell K."/>
            <person name="Stajich J.E."/>
            <person name="Bonito G."/>
        </authorList>
    </citation>
    <scope>NUCLEOTIDE SEQUENCE</scope>
    <source>
        <strain evidence="12">NRRL 2591</strain>
    </source>
</reference>
<dbReference type="Pfam" id="PF02127">
    <property type="entry name" value="Peptidase_M18"/>
    <property type="match status" value="1"/>
</dbReference>
<evidence type="ECO:0000256" key="10">
    <source>
        <dbReference type="ARBA" id="ARBA00023049"/>
    </source>
</evidence>
<evidence type="ECO:0000256" key="9">
    <source>
        <dbReference type="ARBA" id="ARBA00022833"/>
    </source>
</evidence>
<evidence type="ECO:0000313" key="13">
    <source>
        <dbReference type="Proteomes" id="UP000723463"/>
    </source>
</evidence>
<keyword evidence="10 11" id="KW-0482">Metalloprotease</keyword>
<dbReference type="EC" id="3.4.11.21" evidence="4"/>
<keyword evidence="7 11" id="KW-0479">Metal-binding</keyword>
<dbReference type="PANTHER" id="PTHR28570">
    <property type="entry name" value="ASPARTYL AMINOPEPTIDASE"/>
    <property type="match status" value="1"/>
</dbReference>
<sequence>MVMVCRLLLSGRIIARHSRTFSTSSRSLWNTEIRPAPVEAHDFLDFVNQAQSPFHATEQAVIRLRKAGFQEIKEKDSWSGMLKRNGKYFFTRNRSAVIAFAVGGKYKPGNGFSAIGAHTDSPCLKVKPVSKKEKLGYLQVGVQLYGGGLWHTWFDRDLSVAGRVVVRTEDGKLENRLARIDRPILRIPTLAIHLDRSTSADGFKFNNETHLTPMISTVTKSLTGEPAKPLKPDTEINGDIPLAEKHQPILMSLLAAELNVKVDQILDFELCLYDTQPSAIGGAYNEFIFSGRLDNLMMSYCSIEALIRSLKNADSLANDPNIRLVSLFDNEEVGSNTAHGADSNLLPSTFERLSLATYDGEAQASNASTAYLEALPKSYLISADMAHAVHPNYAEKHDDGHRPHMHKGVVVKVNANQRYATTAPTTVVLREVAKKYNVPLQEFVVRNDSPCGSTIGPMLSAKLGLRTVDVGNPQLSMHSCREVCGTEDVPLAVKLFEGFFEEFPSVDARLTVD</sequence>
<dbReference type="Gene3D" id="2.30.250.10">
    <property type="entry name" value="Aminopeptidase i, Domain 2"/>
    <property type="match status" value="1"/>
</dbReference>
<keyword evidence="5 11" id="KW-0031">Aminopeptidase</keyword>
<dbReference type="NCBIfam" id="NF002759">
    <property type="entry name" value="PRK02813.1"/>
    <property type="match status" value="1"/>
</dbReference>
<dbReference type="GO" id="GO:0006508">
    <property type="term" value="P:proteolysis"/>
    <property type="evidence" value="ECO:0007669"/>
    <property type="project" value="UniProtKB-KW"/>
</dbReference>
<gene>
    <name evidence="12" type="ORF">EC957_003202</name>
</gene>
<keyword evidence="6 11" id="KW-0645">Protease</keyword>
<evidence type="ECO:0000256" key="1">
    <source>
        <dbReference type="ARBA" id="ARBA00001335"/>
    </source>
</evidence>
<dbReference type="GO" id="GO:0008270">
    <property type="term" value="F:zinc ion binding"/>
    <property type="evidence" value="ECO:0007669"/>
    <property type="project" value="InterPro"/>
</dbReference>
<dbReference type="CDD" id="cd05658">
    <property type="entry name" value="M18_DAP"/>
    <property type="match status" value="1"/>
</dbReference>
<evidence type="ECO:0000256" key="11">
    <source>
        <dbReference type="RuleBase" id="RU004386"/>
    </source>
</evidence>
<dbReference type="PANTHER" id="PTHR28570:SF3">
    <property type="entry name" value="ASPARTYL AMINOPEPTIDASE"/>
    <property type="match status" value="1"/>
</dbReference>
<evidence type="ECO:0000256" key="3">
    <source>
        <dbReference type="ARBA" id="ARBA00008290"/>
    </source>
</evidence>
<name>A0A9P6FFH6_9FUNG</name>
<evidence type="ECO:0000256" key="4">
    <source>
        <dbReference type="ARBA" id="ARBA00011965"/>
    </source>
</evidence>
<evidence type="ECO:0000256" key="7">
    <source>
        <dbReference type="ARBA" id="ARBA00022723"/>
    </source>
</evidence>
<dbReference type="InterPro" id="IPR001948">
    <property type="entry name" value="Peptidase_M18"/>
</dbReference>
<dbReference type="FunFam" id="2.30.250.10:FF:000001">
    <property type="entry name" value="Aspartyl aminopeptidase 1"/>
    <property type="match status" value="1"/>
</dbReference>
<accession>A0A9P6FFH6</accession>
<dbReference type="AlphaFoldDB" id="A0A9P6FFH6"/>
<dbReference type="PRINTS" id="PR00932">
    <property type="entry name" value="AMINO1PTASE"/>
</dbReference>
<evidence type="ECO:0000256" key="6">
    <source>
        <dbReference type="ARBA" id="ARBA00022670"/>
    </source>
</evidence>
<evidence type="ECO:0000256" key="5">
    <source>
        <dbReference type="ARBA" id="ARBA00022438"/>
    </source>
</evidence>
<proteinExistence type="inferred from homology"/>
<comment type="cofactor">
    <cofactor evidence="2">
        <name>Zn(2+)</name>
        <dbReference type="ChEBI" id="CHEBI:29105"/>
    </cofactor>
</comment>
<dbReference type="SUPFAM" id="SSF53187">
    <property type="entry name" value="Zn-dependent exopeptidases"/>
    <property type="match status" value="1"/>
</dbReference>